<keyword evidence="2" id="KW-1185">Reference proteome</keyword>
<sequence>MKKRIFRITGLLFLFIAIAGLMACGNEETVTLQGEQMGMTMEVTMDAKDDEMTKQTVKANIPYSMVGAASQEEAESMDELFRSEFEPFEDIDGIEFDLDYGEEELTQTISVDLTVADIEEINSIPGASFPDTGDDEYISLEETVSDFEEQGFEVVEE</sequence>
<dbReference type="InterPro" id="IPR009736">
    <property type="entry name" value="DUF1307"/>
</dbReference>
<evidence type="ECO:0008006" key="3">
    <source>
        <dbReference type="Google" id="ProtNLM"/>
    </source>
</evidence>
<dbReference type="Gene3D" id="3.30.1830.10">
    <property type="entry name" value="YehR-like"/>
    <property type="match status" value="1"/>
</dbReference>
<dbReference type="RefSeq" id="WP_042531600.1">
    <property type="nucleotide sequence ID" value="NZ_CDGG01000001.1"/>
</dbReference>
<protein>
    <recommendedName>
        <fullName evidence="3">Lipoprotein YehR</fullName>
    </recommendedName>
</protein>
<name>A0A0A1M9N2_9BACI</name>
<accession>A0A0A1M9N2</accession>
<reference evidence="1 2" key="1">
    <citation type="submission" date="2014-11" db="EMBL/GenBank/DDBJ databases">
        <authorList>
            <person name="Urmite Genomes Urmite Genomes"/>
        </authorList>
    </citation>
    <scope>NUCLEOTIDE SEQUENCE [LARGE SCALE GENOMIC DNA]</scope>
    <source>
        <strain evidence="1 2">Oc5</strain>
    </source>
</reference>
<evidence type="ECO:0000313" key="1">
    <source>
        <dbReference type="EMBL" id="CEI82045.1"/>
    </source>
</evidence>
<dbReference type="InterPro" id="IPR036699">
    <property type="entry name" value="YehR-like_sf"/>
</dbReference>
<dbReference type="PROSITE" id="PS51257">
    <property type="entry name" value="PROKAR_LIPOPROTEIN"/>
    <property type="match status" value="1"/>
</dbReference>
<proteinExistence type="predicted"/>
<organism evidence="1 2">
    <name type="scientific">Oceanobacillus oncorhynchi</name>
    <dbReference type="NCBI Taxonomy" id="545501"/>
    <lineage>
        <taxon>Bacteria</taxon>
        <taxon>Bacillati</taxon>
        <taxon>Bacillota</taxon>
        <taxon>Bacilli</taxon>
        <taxon>Bacillales</taxon>
        <taxon>Bacillaceae</taxon>
        <taxon>Oceanobacillus</taxon>
    </lineage>
</organism>
<gene>
    <name evidence="1" type="ORF">BN997_01900</name>
</gene>
<dbReference type="PIRSF" id="PIRSF006187">
    <property type="entry name" value="DUF1307"/>
    <property type="match status" value="1"/>
</dbReference>
<evidence type="ECO:0000313" key="2">
    <source>
        <dbReference type="Proteomes" id="UP000040453"/>
    </source>
</evidence>
<dbReference type="AlphaFoldDB" id="A0A0A1M9N2"/>
<dbReference type="STRING" id="545501.BN997_01900"/>
<dbReference type="OrthoDB" id="2720170at2"/>
<dbReference type="Proteomes" id="UP000040453">
    <property type="component" value="Unassembled WGS sequence"/>
</dbReference>
<dbReference type="Pfam" id="PF06998">
    <property type="entry name" value="DUF1307"/>
    <property type="match status" value="1"/>
</dbReference>
<dbReference type="SUPFAM" id="SSF160704">
    <property type="entry name" value="YehR-like"/>
    <property type="match status" value="1"/>
</dbReference>
<dbReference type="EMBL" id="CDGG01000001">
    <property type="protein sequence ID" value="CEI82045.1"/>
    <property type="molecule type" value="Genomic_DNA"/>
</dbReference>